<evidence type="ECO:0000259" key="2">
    <source>
        <dbReference type="PROSITE" id="PS50994"/>
    </source>
</evidence>
<dbReference type="PROSITE" id="PS50994">
    <property type="entry name" value="INTEGRASE"/>
    <property type="match status" value="1"/>
</dbReference>
<dbReference type="InterPro" id="IPR012337">
    <property type="entry name" value="RNaseH-like_sf"/>
</dbReference>
<feature type="region of interest" description="Disordered" evidence="1">
    <location>
        <begin position="352"/>
        <end position="373"/>
    </location>
</feature>
<dbReference type="Proteomes" id="UP000320244">
    <property type="component" value="Unassembled WGS sequence"/>
</dbReference>
<comment type="caution">
    <text evidence="3">The sequence shown here is derived from an EMBL/GenBank/DDBJ whole genome shotgun (WGS) entry which is preliminary data.</text>
</comment>
<reference evidence="3 4" key="1">
    <citation type="submission" date="2019-05" db="EMBL/GenBank/DDBJ databases">
        <authorList>
            <person name="Lee S.D."/>
        </authorList>
    </citation>
    <scope>NUCLEOTIDE SEQUENCE [LARGE SCALE GENOMIC DNA]</scope>
    <source>
        <strain evidence="3 4">C5-26</strain>
    </source>
</reference>
<dbReference type="AlphaFoldDB" id="A0A563DST0"/>
<dbReference type="EMBL" id="VCQV01000049">
    <property type="protein sequence ID" value="TWP33043.1"/>
    <property type="molecule type" value="Genomic_DNA"/>
</dbReference>
<dbReference type="Pfam" id="PF13683">
    <property type="entry name" value="rve_3"/>
    <property type="match status" value="1"/>
</dbReference>
<dbReference type="PANTHER" id="PTHR46889:SF4">
    <property type="entry name" value="TRANSPOSASE INSO FOR INSERTION SEQUENCE ELEMENT IS911B-RELATED"/>
    <property type="match status" value="1"/>
</dbReference>
<dbReference type="GO" id="GO:0003676">
    <property type="term" value="F:nucleic acid binding"/>
    <property type="evidence" value="ECO:0007669"/>
    <property type="project" value="InterPro"/>
</dbReference>
<organism evidence="3 4">
    <name type="scientific">Leekyejoonella antrihumi</name>
    <dbReference type="NCBI Taxonomy" id="1660198"/>
    <lineage>
        <taxon>Bacteria</taxon>
        <taxon>Bacillati</taxon>
        <taxon>Actinomycetota</taxon>
        <taxon>Actinomycetes</taxon>
        <taxon>Micrococcales</taxon>
        <taxon>Dermacoccaceae</taxon>
        <taxon>Leekyejoonella</taxon>
    </lineage>
</organism>
<proteinExistence type="predicted"/>
<dbReference type="OrthoDB" id="52928at2"/>
<evidence type="ECO:0000313" key="3">
    <source>
        <dbReference type="EMBL" id="TWP33043.1"/>
    </source>
</evidence>
<dbReference type="RefSeq" id="WP_146320697.1">
    <property type="nucleotide sequence ID" value="NZ_VCQV01000049.1"/>
</dbReference>
<accession>A0A563DST0</accession>
<dbReference type="Gene3D" id="3.30.420.10">
    <property type="entry name" value="Ribonuclease H-like superfamily/Ribonuclease H"/>
    <property type="match status" value="1"/>
</dbReference>
<gene>
    <name evidence="3" type="ORF">FGL98_22415</name>
</gene>
<reference evidence="3 4" key="2">
    <citation type="submission" date="2019-08" db="EMBL/GenBank/DDBJ databases">
        <title>Jejuicoccus antrihumi gen. nov., sp. nov., a new member of the family Dermacoccaceae isolated from a cave.</title>
        <authorList>
            <person name="Schumann P."/>
            <person name="Kim I.S."/>
        </authorList>
    </citation>
    <scope>NUCLEOTIDE SEQUENCE [LARGE SCALE GENOMIC DNA]</scope>
    <source>
        <strain evidence="3 4">C5-26</strain>
    </source>
</reference>
<protein>
    <submittedName>
        <fullName evidence="3">Transposase family protein</fullName>
    </submittedName>
</protein>
<dbReference type="InterPro" id="IPR036397">
    <property type="entry name" value="RNaseH_sf"/>
</dbReference>
<feature type="compositionally biased region" description="Polar residues" evidence="1">
    <location>
        <begin position="362"/>
        <end position="373"/>
    </location>
</feature>
<evidence type="ECO:0000256" key="1">
    <source>
        <dbReference type="SAM" id="MobiDB-lite"/>
    </source>
</evidence>
<name>A0A563DST0_9MICO</name>
<dbReference type="InterPro" id="IPR001584">
    <property type="entry name" value="Integrase_cat-core"/>
</dbReference>
<feature type="compositionally biased region" description="Basic residues" evidence="1">
    <location>
        <begin position="352"/>
        <end position="361"/>
    </location>
</feature>
<feature type="domain" description="Integrase catalytic" evidence="2">
    <location>
        <begin position="149"/>
        <end position="334"/>
    </location>
</feature>
<dbReference type="SUPFAM" id="SSF53098">
    <property type="entry name" value="Ribonuclease H-like"/>
    <property type="match status" value="1"/>
</dbReference>
<dbReference type="InterPro" id="IPR050900">
    <property type="entry name" value="Transposase_IS3/IS150/IS904"/>
</dbReference>
<dbReference type="GO" id="GO:0015074">
    <property type="term" value="P:DNA integration"/>
    <property type="evidence" value="ECO:0007669"/>
    <property type="project" value="InterPro"/>
</dbReference>
<evidence type="ECO:0000313" key="4">
    <source>
        <dbReference type="Proteomes" id="UP000320244"/>
    </source>
</evidence>
<dbReference type="PANTHER" id="PTHR46889">
    <property type="entry name" value="TRANSPOSASE INSF FOR INSERTION SEQUENCE IS3B-RELATED"/>
    <property type="match status" value="1"/>
</dbReference>
<keyword evidence="4" id="KW-1185">Reference proteome</keyword>
<sequence length="373" mass="41537">MGLNAGLVPARVPGPAKHGLLELIAHARSQGFSLRWACRQLGIDHARVIAWAAKQEAGSELADQPPGPLAGEALHALLDWEKDTIVQIAKDWGQVDLSHRKLAHRGSRLEQVYVSESTVLRVLFEAGMRLPGIPQPTERRGKTPWPDWVELIPGQIFIYDFTHFRSLRDWCAIAVVDVVSRYWLSTVFAPEETSVQVETAFIAALEADGKGWLLEDADLAAELASGQIPENDERVSALLAVSDNGPQMRSSNTAQFMAIARIAQHFGRPGTPNDQAWIESFFGHLKGENPYLDTITDPAVMRRELDVRREHYNTIRLHEGIGYVTPEDEHHGRGDAIRKARRDGLHAARAHRIATRRKMRHTTGNPSNPNADN</sequence>